<feature type="transmembrane region" description="Helical" evidence="1">
    <location>
        <begin position="153"/>
        <end position="176"/>
    </location>
</feature>
<evidence type="ECO:0000313" key="2">
    <source>
        <dbReference type="EMBL" id="GID70631.1"/>
    </source>
</evidence>
<dbReference type="AlphaFoldDB" id="A0A919IT98"/>
<evidence type="ECO:0000313" key="3">
    <source>
        <dbReference type="Proteomes" id="UP000619479"/>
    </source>
</evidence>
<keyword evidence="1" id="KW-1133">Transmembrane helix</keyword>
<comment type="caution">
    <text evidence="2">The sequence shown here is derived from an EMBL/GenBank/DDBJ whole genome shotgun (WGS) entry which is preliminary data.</text>
</comment>
<name>A0A919IT98_9ACTN</name>
<evidence type="ECO:0000256" key="1">
    <source>
        <dbReference type="SAM" id="Phobius"/>
    </source>
</evidence>
<sequence length="177" mass="18383">MLAENVRDVAVNAVVLGFFASAWFGWAQEAPPRRWRPFLVAGSVAAVLTLAAGALLAWQHWADGTVFDEDTSRTFGIVVGIEFGVAALGAVLLAVLRRRDWTAAWIAFVVGVHLFPVAAIIELPADHVAGALITLVALAAVPVARSRGITPSAVVGAGTGLVLLVTAIISAVVAALR</sequence>
<dbReference type="RefSeq" id="WP_203754729.1">
    <property type="nucleotide sequence ID" value="NZ_BAAAUC010000057.1"/>
</dbReference>
<proteinExistence type="predicted"/>
<feature type="transmembrane region" description="Helical" evidence="1">
    <location>
        <begin position="6"/>
        <end position="26"/>
    </location>
</feature>
<reference evidence="2" key="1">
    <citation type="submission" date="2021-01" db="EMBL/GenBank/DDBJ databases">
        <title>Whole genome shotgun sequence of Actinoplanes cyaneus NBRC 14990.</title>
        <authorList>
            <person name="Komaki H."/>
            <person name="Tamura T."/>
        </authorList>
    </citation>
    <scope>NUCLEOTIDE SEQUENCE</scope>
    <source>
        <strain evidence="2">NBRC 14990</strain>
    </source>
</reference>
<feature type="transmembrane region" description="Helical" evidence="1">
    <location>
        <begin position="38"/>
        <end position="62"/>
    </location>
</feature>
<feature type="transmembrane region" description="Helical" evidence="1">
    <location>
        <begin position="103"/>
        <end position="121"/>
    </location>
</feature>
<keyword evidence="1" id="KW-0472">Membrane</keyword>
<organism evidence="2 3">
    <name type="scientific">Actinoplanes cyaneus</name>
    <dbReference type="NCBI Taxonomy" id="52696"/>
    <lineage>
        <taxon>Bacteria</taxon>
        <taxon>Bacillati</taxon>
        <taxon>Actinomycetota</taxon>
        <taxon>Actinomycetes</taxon>
        <taxon>Micromonosporales</taxon>
        <taxon>Micromonosporaceae</taxon>
        <taxon>Actinoplanes</taxon>
    </lineage>
</organism>
<feature type="transmembrane region" description="Helical" evidence="1">
    <location>
        <begin position="74"/>
        <end position="96"/>
    </location>
</feature>
<gene>
    <name evidence="2" type="ORF">Acy02nite_85120</name>
</gene>
<accession>A0A919IT98</accession>
<keyword evidence="1" id="KW-0812">Transmembrane</keyword>
<dbReference type="Proteomes" id="UP000619479">
    <property type="component" value="Unassembled WGS sequence"/>
</dbReference>
<keyword evidence="3" id="KW-1185">Reference proteome</keyword>
<dbReference type="EMBL" id="BOMH01000078">
    <property type="protein sequence ID" value="GID70631.1"/>
    <property type="molecule type" value="Genomic_DNA"/>
</dbReference>
<feature type="transmembrane region" description="Helical" evidence="1">
    <location>
        <begin position="127"/>
        <end position="144"/>
    </location>
</feature>
<protein>
    <submittedName>
        <fullName evidence="2">Uncharacterized protein</fullName>
    </submittedName>
</protein>